<sequence length="20" mass="2054">MLELPTVQEAVVLAQDGPSG</sequence>
<protein>
    <submittedName>
        <fullName evidence="1">Uncharacterized protein</fullName>
    </submittedName>
</protein>
<name>A0AAQ1SVF6_9PSED</name>
<dbReference type="EMBL" id="OPYN01000200">
    <property type="protein sequence ID" value="SPO63046.1"/>
    <property type="molecule type" value="Genomic_DNA"/>
</dbReference>
<accession>A0AAQ1SVF6</accession>
<evidence type="ECO:0000313" key="2">
    <source>
        <dbReference type="Proteomes" id="UP000294335"/>
    </source>
</evidence>
<evidence type="ECO:0000313" key="1">
    <source>
        <dbReference type="EMBL" id="SPO63046.1"/>
    </source>
</evidence>
<gene>
    <name evidence="1" type="ORF">JV551A3_V1_1990004</name>
</gene>
<proteinExistence type="predicted"/>
<reference evidence="1 2" key="1">
    <citation type="submission" date="2018-02" db="EMBL/GenBank/DDBJ databases">
        <authorList>
            <person name="Dubost A."/>
        </authorList>
    </citation>
    <scope>NUCLEOTIDE SEQUENCE [LARGE SCALE GENOMIC DNA]</scope>
    <source>
        <strain evidence="2">JV551A3</strain>
    </source>
</reference>
<dbReference type="AlphaFoldDB" id="A0AAQ1SVF6"/>
<keyword evidence="2" id="KW-1185">Reference proteome</keyword>
<organism evidence="1 2">
    <name type="scientific">Pseudomonas inefficax</name>
    <dbReference type="NCBI Taxonomy" id="2078786"/>
    <lineage>
        <taxon>Bacteria</taxon>
        <taxon>Pseudomonadati</taxon>
        <taxon>Pseudomonadota</taxon>
        <taxon>Gammaproteobacteria</taxon>
        <taxon>Pseudomonadales</taxon>
        <taxon>Pseudomonadaceae</taxon>
        <taxon>Pseudomonas</taxon>
    </lineage>
</organism>
<feature type="non-terminal residue" evidence="1">
    <location>
        <position position="20"/>
    </location>
</feature>
<comment type="caution">
    <text evidence="1">The sequence shown here is derived from an EMBL/GenBank/DDBJ whole genome shotgun (WGS) entry which is preliminary data.</text>
</comment>
<dbReference type="Proteomes" id="UP000294335">
    <property type="component" value="Unassembled WGS sequence"/>
</dbReference>